<dbReference type="Proteomes" id="UP000440732">
    <property type="component" value="Unassembled WGS sequence"/>
</dbReference>
<proteinExistence type="predicted"/>
<gene>
    <name evidence="2" type="ORF">PF006_g15516</name>
</gene>
<dbReference type="AlphaFoldDB" id="A0A6A3TCZ8"/>
<comment type="caution">
    <text evidence="2">The sequence shown here is derived from an EMBL/GenBank/DDBJ whole genome shotgun (WGS) entry which is preliminary data.</text>
</comment>
<feature type="region of interest" description="Disordered" evidence="1">
    <location>
        <begin position="36"/>
        <end position="72"/>
    </location>
</feature>
<reference evidence="2 3" key="1">
    <citation type="submission" date="2018-08" db="EMBL/GenBank/DDBJ databases">
        <title>Genomic investigation of the strawberry pathogen Phytophthora fragariae indicates pathogenicity is determined by transcriptional variation in three key races.</title>
        <authorList>
            <person name="Adams T.M."/>
            <person name="Armitage A.D."/>
            <person name="Sobczyk M.K."/>
            <person name="Bates H.J."/>
            <person name="Dunwell J.M."/>
            <person name="Nellist C.F."/>
            <person name="Harrison R.J."/>
        </authorList>
    </citation>
    <scope>NUCLEOTIDE SEQUENCE [LARGE SCALE GENOMIC DNA]</scope>
    <source>
        <strain evidence="2 3">NOV-5</strain>
    </source>
</reference>
<evidence type="ECO:0000256" key="1">
    <source>
        <dbReference type="SAM" id="MobiDB-lite"/>
    </source>
</evidence>
<evidence type="ECO:0000313" key="2">
    <source>
        <dbReference type="EMBL" id="KAE9131473.1"/>
    </source>
</evidence>
<accession>A0A6A3TCZ8</accession>
<dbReference type="EMBL" id="QXGA01001028">
    <property type="protein sequence ID" value="KAE9131473.1"/>
    <property type="molecule type" value="Genomic_DNA"/>
</dbReference>
<protein>
    <submittedName>
        <fullName evidence="2">Uncharacterized protein</fullName>
    </submittedName>
</protein>
<sequence>MGRSCCSQRGLKESEDQTTETLQAIRLKLAETEARVVSAEEEREAASKAPIEMESHSSAETEELQAQQSAAVAALEEKKRELASDVLTLKT</sequence>
<evidence type="ECO:0000313" key="3">
    <source>
        <dbReference type="Proteomes" id="UP000440732"/>
    </source>
</evidence>
<organism evidence="2 3">
    <name type="scientific">Phytophthora fragariae</name>
    <dbReference type="NCBI Taxonomy" id="53985"/>
    <lineage>
        <taxon>Eukaryota</taxon>
        <taxon>Sar</taxon>
        <taxon>Stramenopiles</taxon>
        <taxon>Oomycota</taxon>
        <taxon>Peronosporomycetes</taxon>
        <taxon>Peronosporales</taxon>
        <taxon>Peronosporaceae</taxon>
        <taxon>Phytophthora</taxon>
    </lineage>
</organism>
<feature type="compositionally biased region" description="Basic and acidic residues" evidence="1">
    <location>
        <begin position="36"/>
        <end position="59"/>
    </location>
</feature>
<name>A0A6A3TCZ8_9STRA</name>